<keyword evidence="3" id="KW-0547">Nucleotide-binding</keyword>
<accession>A0A6P7TU89</accession>
<dbReference type="GO" id="GO:0072686">
    <property type="term" value="C:mitotic spindle"/>
    <property type="evidence" value="ECO:0007669"/>
    <property type="project" value="TreeGrafter"/>
</dbReference>
<dbReference type="AlphaFoldDB" id="A0A6P7TU89"/>
<evidence type="ECO:0000313" key="9">
    <source>
        <dbReference type="Proteomes" id="UP000515154"/>
    </source>
</evidence>
<dbReference type="GO" id="GO:0008574">
    <property type="term" value="F:plus-end-directed microtubule motor activity"/>
    <property type="evidence" value="ECO:0007669"/>
    <property type="project" value="TreeGrafter"/>
</dbReference>
<evidence type="ECO:0000256" key="5">
    <source>
        <dbReference type="ARBA" id="ARBA00023175"/>
    </source>
</evidence>
<keyword evidence="6" id="KW-0206">Cytoskeleton</keyword>
<dbReference type="Proteomes" id="UP000515154">
    <property type="component" value="Unplaced"/>
</dbReference>
<evidence type="ECO:0000259" key="8">
    <source>
        <dbReference type="PROSITE" id="PS50067"/>
    </source>
</evidence>
<dbReference type="GO" id="GO:0007018">
    <property type="term" value="P:microtubule-based movement"/>
    <property type="evidence" value="ECO:0007669"/>
    <property type="project" value="InterPro"/>
</dbReference>
<dbReference type="PANTHER" id="PTHR47970">
    <property type="entry name" value="KINESIN-LIKE PROTEIN KIF11"/>
    <property type="match status" value="1"/>
</dbReference>
<dbReference type="GO" id="GO:0008017">
    <property type="term" value="F:microtubule binding"/>
    <property type="evidence" value="ECO:0007669"/>
    <property type="project" value="InterPro"/>
</dbReference>
<dbReference type="SUPFAM" id="SSF52540">
    <property type="entry name" value="P-loop containing nucleoside triphosphate hydrolases"/>
    <property type="match status" value="1"/>
</dbReference>
<dbReference type="RefSeq" id="XP_029655859.1">
    <property type="nucleotide sequence ID" value="XM_029799999.2"/>
</dbReference>
<dbReference type="KEGG" id="osn:115229683"/>
<dbReference type="InterPro" id="IPR047149">
    <property type="entry name" value="KIF11-like"/>
</dbReference>
<feature type="domain" description="Kinesin motor" evidence="8">
    <location>
        <begin position="1"/>
        <end position="164"/>
    </location>
</feature>
<evidence type="ECO:0000256" key="3">
    <source>
        <dbReference type="ARBA" id="ARBA00022741"/>
    </source>
</evidence>
<sequence>MQSNSNINAYIRIKPSNKKEKLSDLLSWTKETVILSNKITAEKSFQFNQVFDPSTSQEEIFARIVLPAIDSCLEGYNWFKGFVVKISFIELFNEELVDLLSNESNKLYIYDDTINKGAVIVKGVKEIEISSLDEFRCLFKLGVSKRTTCSTALNERSRFFDMML</sequence>
<name>A0A6P7TU89_9MOLL</name>
<proteinExistence type="inferred from homology"/>
<keyword evidence="4" id="KW-0067">ATP-binding</keyword>
<keyword evidence="2" id="KW-0963">Cytoplasm</keyword>
<dbReference type="InterPro" id="IPR027417">
    <property type="entry name" value="P-loop_NTPase"/>
</dbReference>
<dbReference type="InterPro" id="IPR036961">
    <property type="entry name" value="Kinesin_motor_dom_sf"/>
</dbReference>
<comment type="similarity">
    <text evidence="7">Belongs to the TRAFAC class myosin-kinesin ATPase superfamily. Kinesin family.</text>
</comment>
<evidence type="ECO:0000256" key="2">
    <source>
        <dbReference type="ARBA" id="ARBA00022490"/>
    </source>
</evidence>
<dbReference type="Gene3D" id="3.40.850.10">
    <property type="entry name" value="Kinesin motor domain"/>
    <property type="match status" value="2"/>
</dbReference>
<dbReference type="GO" id="GO:0005876">
    <property type="term" value="C:spindle microtubule"/>
    <property type="evidence" value="ECO:0007669"/>
    <property type="project" value="TreeGrafter"/>
</dbReference>
<evidence type="ECO:0000256" key="7">
    <source>
        <dbReference type="PROSITE-ProRule" id="PRU00283"/>
    </source>
</evidence>
<dbReference type="Pfam" id="PF00225">
    <property type="entry name" value="Kinesin"/>
    <property type="match status" value="2"/>
</dbReference>
<dbReference type="InterPro" id="IPR001752">
    <property type="entry name" value="Kinesin_motor_dom"/>
</dbReference>
<dbReference type="PANTHER" id="PTHR47970:SF12">
    <property type="entry name" value="KINESIN FAMILY MEMBER 11"/>
    <property type="match status" value="1"/>
</dbReference>
<evidence type="ECO:0000313" key="10">
    <source>
        <dbReference type="RefSeq" id="XP_029655859.1"/>
    </source>
</evidence>
<gene>
    <name evidence="10" type="primary">LOC115229683</name>
</gene>
<keyword evidence="5" id="KW-0505">Motor protein</keyword>
<protein>
    <submittedName>
        <fullName evidence="10">Kinesin-like protein KLP2</fullName>
    </submittedName>
</protein>
<dbReference type="GO" id="GO:0090307">
    <property type="term" value="P:mitotic spindle assembly"/>
    <property type="evidence" value="ECO:0007669"/>
    <property type="project" value="TreeGrafter"/>
</dbReference>
<dbReference type="PROSITE" id="PS50067">
    <property type="entry name" value="KINESIN_MOTOR_2"/>
    <property type="match status" value="1"/>
</dbReference>
<evidence type="ECO:0000256" key="6">
    <source>
        <dbReference type="ARBA" id="ARBA00023212"/>
    </source>
</evidence>
<comment type="subcellular location">
    <subcellularLocation>
        <location evidence="1">Cytoplasm</location>
        <location evidence="1">Cytoskeleton</location>
    </subcellularLocation>
</comment>
<organism evidence="9 10">
    <name type="scientific">Octopus sinensis</name>
    <name type="common">East Asian common octopus</name>
    <dbReference type="NCBI Taxonomy" id="2607531"/>
    <lineage>
        <taxon>Eukaryota</taxon>
        <taxon>Metazoa</taxon>
        <taxon>Spiralia</taxon>
        <taxon>Lophotrochozoa</taxon>
        <taxon>Mollusca</taxon>
        <taxon>Cephalopoda</taxon>
        <taxon>Coleoidea</taxon>
        <taxon>Octopodiformes</taxon>
        <taxon>Octopoda</taxon>
        <taxon>Incirrata</taxon>
        <taxon>Octopodidae</taxon>
        <taxon>Octopus</taxon>
    </lineage>
</organism>
<evidence type="ECO:0000256" key="1">
    <source>
        <dbReference type="ARBA" id="ARBA00004245"/>
    </source>
</evidence>
<evidence type="ECO:0000256" key="4">
    <source>
        <dbReference type="ARBA" id="ARBA00022840"/>
    </source>
</evidence>
<reference evidence="10" key="1">
    <citation type="submission" date="2025-08" db="UniProtKB">
        <authorList>
            <consortium name="RefSeq"/>
        </authorList>
    </citation>
    <scope>IDENTIFICATION</scope>
</reference>
<keyword evidence="9" id="KW-1185">Reference proteome</keyword>
<dbReference type="GO" id="GO:0051231">
    <property type="term" value="P:spindle elongation"/>
    <property type="evidence" value="ECO:0007669"/>
    <property type="project" value="TreeGrafter"/>
</dbReference>
<comment type="caution">
    <text evidence="7">Lacks conserved residue(s) required for the propagation of feature annotation.</text>
</comment>
<dbReference type="GO" id="GO:0005524">
    <property type="term" value="F:ATP binding"/>
    <property type="evidence" value="ECO:0007669"/>
    <property type="project" value="UniProtKB-KW"/>
</dbReference>
<dbReference type="SMART" id="SM00129">
    <property type="entry name" value="KISc"/>
    <property type="match status" value="1"/>
</dbReference>